<dbReference type="PANTHER" id="PTHR15715">
    <property type="entry name" value="CENTROSOMAL PROTEIN OF 170 KDA"/>
    <property type="match status" value="1"/>
</dbReference>
<feature type="region of interest" description="Disordered" evidence="1">
    <location>
        <begin position="437"/>
        <end position="463"/>
    </location>
</feature>
<feature type="compositionally biased region" description="Basic residues" evidence="1">
    <location>
        <begin position="180"/>
        <end position="199"/>
    </location>
</feature>
<dbReference type="AlphaFoldDB" id="A0AAD9P2F3"/>
<name>A0AAD9P2F3_RIDPI</name>
<keyword evidence="4" id="KW-1185">Reference proteome</keyword>
<protein>
    <recommendedName>
        <fullName evidence="2">FHA domain-containing protein</fullName>
    </recommendedName>
</protein>
<dbReference type="EMBL" id="JAODUO010000185">
    <property type="protein sequence ID" value="KAK2186898.1"/>
    <property type="molecule type" value="Genomic_DNA"/>
</dbReference>
<dbReference type="PANTHER" id="PTHR15715:SF47">
    <property type="entry name" value="FHA DOMAIN-CONTAINING PROTEIN"/>
    <property type="match status" value="1"/>
</dbReference>
<feature type="domain" description="FHA" evidence="2">
    <location>
        <begin position="25"/>
        <end position="76"/>
    </location>
</feature>
<dbReference type="InterPro" id="IPR000253">
    <property type="entry name" value="FHA_dom"/>
</dbReference>
<evidence type="ECO:0000259" key="2">
    <source>
        <dbReference type="PROSITE" id="PS50006"/>
    </source>
</evidence>
<organism evidence="3 4">
    <name type="scientific">Ridgeia piscesae</name>
    <name type="common">Tubeworm</name>
    <dbReference type="NCBI Taxonomy" id="27915"/>
    <lineage>
        <taxon>Eukaryota</taxon>
        <taxon>Metazoa</taxon>
        <taxon>Spiralia</taxon>
        <taxon>Lophotrochozoa</taxon>
        <taxon>Annelida</taxon>
        <taxon>Polychaeta</taxon>
        <taxon>Sedentaria</taxon>
        <taxon>Canalipalpata</taxon>
        <taxon>Sabellida</taxon>
        <taxon>Siboglinidae</taxon>
        <taxon>Ridgeia</taxon>
    </lineage>
</organism>
<sequence>MTDNLSPWCLVDSGGQQTNMPPATLVVGSQEDCDIKIEVGSVDKRHAMMTFDPATEQFSVQDLGSSSGTFVNECRISEQECVILEHQSSIRFGAHSLSYRIEKTSRMEKLLPSHEMPNWAKRDLEAGMAECPGCIAEQGIHHTCGMSHLEALTHRMIISPDQLTAPVHFTDSPTTYLQHNGHHHSHHHAPPAHAPHCHNKPAPPVKYPSSVAPQWCTRQGNGGAKPTNSSSATKPNKKTPSPAQKQTQHVEYVYRPEQPLENIRYINAPVDGSAPQGMLEMPYQPYHLVHHPLQYPANQRMPLVAPLMPSPQTFMSCPHGSYGDILYAAEQYHRMCNPKPSPDNPYQQYHLVKHMYNVPVGHSHSHGHGNIMYNDTPTFINSGVMQDLCASSVPSPHCVEGATQKVTTCDAPEGKNHDVATTKTKSVSTEGLYNNVALSSPRRGSTGSGRSTSSRSTPESPILHRVDKRRSLAGETRLLCFFTL</sequence>
<dbReference type="PROSITE" id="PS50006">
    <property type="entry name" value="FHA_DOMAIN"/>
    <property type="match status" value="1"/>
</dbReference>
<dbReference type="SUPFAM" id="SSF49879">
    <property type="entry name" value="SMAD/FHA domain"/>
    <property type="match status" value="1"/>
</dbReference>
<dbReference type="Proteomes" id="UP001209878">
    <property type="component" value="Unassembled WGS sequence"/>
</dbReference>
<accession>A0AAD9P2F3</accession>
<evidence type="ECO:0000313" key="4">
    <source>
        <dbReference type="Proteomes" id="UP001209878"/>
    </source>
</evidence>
<evidence type="ECO:0000313" key="3">
    <source>
        <dbReference type="EMBL" id="KAK2186898.1"/>
    </source>
</evidence>
<comment type="caution">
    <text evidence="3">The sequence shown here is derived from an EMBL/GenBank/DDBJ whole genome shotgun (WGS) entry which is preliminary data.</text>
</comment>
<dbReference type="Pfam" id="PF00498">
    <property type="entry name" value="FHA"/>
    <property type="match status" value="1"/>
</dbReference>
<evidence type="ECO:0000256" key="1">
    <source>
        <dbReference type="SAM" id="MobiDB-lite"/>
    </source>
</evidence>
<feature type="region of interest" description="Disordered" evidence="1">
    <location>
        <begin position="169"/>
        <end position="250"/>
    </location>
</feature>
<feature type="compositionally biased region" description="Polar residues" evidence="1">
    <location>
        <begin position="226"/>
        <end position="249"/>
    </location>
</feature>
<proteinExistence type="predicted"/>
<gene>
    <name evidence="3" type="ORF">NP493_185g05038</name>
</gene>
<reference evidence="3" key="1">
    <citation type="journal article" date="2023" name="Mol. Biol. Evol.">
        <title>Third-Generation Sequencing Reveals the Adaptive Role of the Epigenome in Three Deep-Sea Polychaetes.</title>
        <authorList>
            <person name="Perez M."/>
            <person name="Aroh O."/>
            <person name="Sun Y."/>
            <person name="Lan Y."/>
            <person name="Juniper S.K."/>
            <person name="Young C.R."/>
            <person name="Angers B."/>
            <person name="Qian P.Y."/>
        </authorList>
    </citation>
    <scope>NUCLEOTIDE SEQUENCE</scope>
    <source>
        <strain evidence="3">R07B-5</strain>
    </source>
</reference>
<feature type="compositionally biased region" description="Low complexity" evidence="1">
    <location>
        <begin position="439"/>
        <end position="461"/>
    </location>
</feature>
<dbReference type="InterPro" id="IPR008984">
    <property type="entry name" value="SMAD_FHA_dom_sf"/>
</dbReference>
<dbReference type="Gene3D" id="2.60.200.20">
    <property type="match status" value="1"/>
</dbReference>
<dbReference type="InterPro" id="IPR051176">
    <property type="entry name" value="Cent_Immune-Sig_Mod"/>
</dbReference>